<protein>
    <submittedName>
        <fullName evidence="2">Endonuclease/exonuclease/phosphatase family protein</fullName>
    </submittedName>
</protein>
<comment type="caution">
    <text evidence="2">The sequence shown here is derived from an EMBL/GenBank/DDBJ whole genome shotgun (WGS) entry which is preliminary data.</text>
</comment>
<dbReference type="GO" id="GO:0016020">
    <property type="term" value="C:membrane"/>
    <property type="evidence" value="ECO:0007669"/>
    <property type="project" value="GOC"/>
</dbReference>
<evidence type="ECO:0000259" key="1">
    <source>
        <dbReference type="Pfam" id="PF03372"/>
    </source>
</evidence>
<keyword evidence="2" id="KW-0378">Hydrolase</keyword>
<dbReference type="CDD" id="cd09084">
    <property type="entry name" value="EEP-2"/>
    <property type="match status" value="1"/>
</dbReference>
<evidence type="ECO:0000313" key="3">
    <source>
        <dbReference type="Proteomes" id="UP000281028"/>
    </source>
</evidence>
<dbReference type="OrthoDB" id="635146at2"/>
<dbReference type="InterPro" id="IPR005135">
    <property type="entry name" value="Endo/exonuclease/phosphatase"/>
</dbReference>
<sequence>MTKWICVFLITALLLSAYLPFLNPGSYWPAGFAALIFPLVFIGVALTLPCWLFLKRQYIWWILGALVLCTGPALQTWGIRFLNENNPVSPAAGQFSIMTYNTSSMGVTNFKVNPAMRAGVYDMVRATSPDILCMQEFYTNDKPDLSRNIDSLRKIGRYPYHYFTCDWTAWNTWYYGIVLFSRYPVVAAANIPCNSNAVGSGRSILQADVLLNGDTIRIFSAQLISYMLHRDDFEQLKSLRSVNLIRKMKRTFAERAEQAKLLAALVAASPYPAVVCADLNDTPASYTYRTVSSGLQDAFLQSGSGWGRTLSYLSPTLRIDYILPQHRFSVHSCKVFRMPLSEHYPVMARLSLKKH</sequence>
<dbReference type="Gene3D" id="3.60.10.10">
    <property type="entry name" value="Endonuclease/exonuclease/phosphatase"/>
    <property type="match status" value="1"/>
</dbReference>
<dbReference type="Proteomes" id="UP000281028">
    <property type="component" value="Unassembled WGS sequence"/>
</dbReference>
<dbReference type="InterPro" id="IPR036691">
    <property type="entry name" value="Endo/exonu/phosph_ase_sf"/>
</dbReference>
<dbReference type="AlphaFoldDB" id="A0A433WFT2"/>
<proteinExistence type="predicted"/>
<feature type="domain" description="Endonuclease/exonuclease/phosphatase" evidence="1">
    <location>
        <begin position="115"/>
        <end position="343"/>
    </location>
</feature>
<dbReference type="SUPFAM" id="SSF56219">
    <property type="entry name" value="DNase I-like"/>
    <property type="match status" value="1"/>
</dbReference>
<dbReference type="PANTHER" id="PTHR14859:SF15">
    <property type="entry name" value="ENDONUCLEASE_EXONUCLEASE_PHOSPHATASE DOMAIN-CONTAINING PROTEIN"/>
    <property type="match status" value="1"/>
</dbReference>
<gene>
    <name evidence="2" type="ORF">ECE50_022115</name>
</gene>
<dbReference type="GO" id="GO:0006506">
    <property type="term" value="P:GPI anchor biosynthetic process"/>
    <property type="evidence" value="ECO:0007669"/>
    <property type="project" value="TreeGrafter"/>
</dbReference>
<keyword evidence="2" id="KW-0255">Endonuclease</keyword>
<evidence type="ECO:0000313" key="2">
    <source>
        <dbReference type="EMBL" id="NSL89553.1"/>
    </source>
</evidence>
<organism evidence="2 3">
    <name type="scientific">Chitinophaga solisilvae</name>
    <dbReference type="NCBI Taxonomy" id="1233460"/>
    <lineage>
        <taxon>Bacteria</taxon>
        <taxon>Pseudomonadati</taxon>
        <taxon>Bacteroidota</taxon>
        <taxon>Chitinophagia</taxon>
        <taxon>Chitinophagales</taxon>
        <taxon>Chitinophagaceae</taxon>
        <taxon>Chitinophaga</taxon>
    </lineage>
</organism>
<dbReference type="EMBL" id="RIAR02000001">
    <property type="protein sequence ID" value="NSL89553.1"/>
    <property type="molecule type" value="Genomic_DNA"/>
</dbReference>
<keyword evidence="3" id="KW-1185">Reference proteome</keyword>
<dbReference type="InterPro" id="IPR051916">
    <property type="entry name" value="GPI-anchor_lipid_remodeler"/>
</dbReference>
<dbReference type="GO" id="GO:0004519">
    <property type="term" value="F:endonuclease activity"/>
    <property type="evidence" value="ECO:0007669"/>
    <property type="project" value="UniProtKB-KW"/>
</dbReference>
<reference evidence="2" key="1">
    <citation type="submission" date="2020-05" db="EMBL/GenBank/DDBJ databases">
        <title>Chitinophaga laudate sp. nov., isolated from a tropical peat swamp.</title>
        <authorList>
            <person name="Goh C.B.S."/>
            <person name="Lee M.S."/>
            <person name="Parimannan S."/>
            <person name="Pasbakhsh P."/>
            <person name="Yule C.M."/>
            <person name="Rajandas H."/>
            <person name="Loke S."/>
            <person name="Croft L."/>
            <person name="Tan J.B.L."/>
        </authorList>
    </citation>
    <scope>NUCLEOTIDE SEQUENCE</scope>
    <source>
        <strain evidence="2">Mgbs1</strain>
    </source>
</reference>
<dbReference type="Pfam" id="PF03372">
    <property type="entry name" value="Exo_endo_phos"/>
    <property type="match status" value="1"/>
</dbReference>
<name>A0A433WFT2_9BACT</name>
<keyword evidence="2" id="KW-0540">Nuclease</keyword>
<accession>A0A433WFT2</accession>
<dbReference type="PANTHER" id="PTHR14859">
    <property type="entry name" value="CALCOFLUOR WHITE HYPERSENSITIVE PROTEIN PRECURSOR"/>
    <property type="match status" value="1"/>
</dbReference>